<keyword evidence="2 3" id="KW-0344">Guanine-nucleotide releasing factor</keyword>
<dbReference type="CDD" id="cd00174">
    <property type="entry name" value="SH3"/>
    <property type="match status" value="1"/>
</dbReference>
<dbReference type="SMART" id="SM00147">
    <property type="entry name" value="RasGEF"/>
    <property type="match status" value="1"/>
</dbReference>
<dbReference type="SUPFAM" id="SSF48366">
    <property type="entry name" value="Ras GEF"/>
    <property type="match status" value="1"/>
</dbReference>
<dbReference type="Gene3D" id="2.30.30.40">
    <property type="entry name" value="SH3 Domains"/>
    <property type="match status" value="1"/>
</dbReference>
<dbReference type="InterPro" id="IPR008937">
    <property type="entry name" value="Ras-like_GEF"/>
</dbReference>
<dbReference type="OrthoDB" id="10255964at2759"/>
<evidence type="ECO:0000313" key="9">
    <source>
        <dbReference type="EMBL" id="TFL03394.1"/>
    </source>
</evidence>
<dbReference type="PROSITE" id="PS50009">
    <property type="entry name" value="RASGEF_CAT"/>
    <property type="match status" value="1"/>
</dbReference>
<evidence type="ECO:0000256" key="5">
    <source>
        <dbReference type="SAM" id="MobiDB-lite"/>
    </source>
</evidence>
<dbReference type="Gene3D" id="1.20.870.10">
    <property type="entry name" value="Son of sevenless (SoS) protein Chain: S domain 1"/>
    <property type="match status" value="1"/>
</dbReference>
<evidence type="ECO:0000256" key="3">
    <source>
        <dbReference type="PROSITE-ProRule" id="PRU00168"/>
    </source>
</evidence>
<dbReference type="Pfam" id="PF00617">
    <property type="entry name" value="RasGEF"/>
    <property type="match status" value="1"/>
</dbReference>
<evidence type="ECO:0000256" key="1">
    <source>
        <dbReference type="ARBA" id="ARBA00022443"/>
    </source>
</evidence>
<dbReference type="GO" id="GO:0007264">
    <property type="term" value="P:small GTPase-mediated signal transduction"/>
    <property type="evidence" value="ECO:0007669"/>
    <property type="project" value="InterPro"/>
</dbReference>
<name>A0A5C3QYF0_9AGAR</name>
<evidence type="ECO:0000313" key="10">
    <source>
        <dbReference type="Proteomes" id="UP000305067"/>
    </source>
</evidence>
<dbReference type="Proteomes" id="UP000305067">
    <property type="component" value="Unassembled WGS sequence"/>
</dbReference>
<dbReference type="InterPro" id="IPR023578">
    <property type="entry name" value="Ras_GEF_dom_sf"/>
</dbReference>
<dbReference type="PROSITE" id="PS50212">
    <property type="entry name" value="RASGEF_NTER"/>
    <property type="match status" value="1"/>
</dbReference>
<dbReference type="SUPFAM" id="SSF50044">
    <property type="entry name" value="SH3-domain"/>
    <property type="match status" value="1"/>
</dbReference>
<proteinExistence type="predicted"/>
<feature type="domain" description="Ras-GEF" evidence="7">
    <location>
        <begin position="434"/>
        <end position="705"/>
    </location>
</feature>
<dbReference type="Pfam" id="PF00618">
    <property type="entry name" value="RasGEF_N"/>
    <property type="match status" value="1"/>
</dbReference>
<dbReference type="GO" id="GO:0005085">
    <property type="term" value="F:guanyl-nucleotide exchange factor activity"/>
    <property type="evidence" value="ECO:0007669"/>
    <property type="project" value="UniProtKB-KW"/>
</dbReference>
<feature type="compositionally biased region" description="Pro residues" evidence="5">
    <location>
        <begin position="168"/>
        <end position="177"/>
    </location>
</feature>
<protein>
    <submittedName>
        <fullName evidence="9">Ras guanine nucleotide exchange factor domain-containing protein</fullName>
    </submittedName>
</protein>
<dbReference type="AlphaFoldDB" id="A0A5C3QYF0"/>
<dbReference type="InterPro" id="IPR036028">
    <property type="entry name" value="SH3-like_dom_sf"/>
</dbReference>
<dbReference type="CDD" id="cd06224">
    <property type="entry name" value="REM"/>
    <property type="match status" value="1"/>
</dbReference>
<dbReference type="Pfam" id="PF00018">
    <property type="entry name" value="SH3_1"/>
    <property type="match status" value="1"/>
</dbReference>
<evidence type="ECO:0000256" key="4">
    <source>
        <dbReference type="PROSITE-ProRule" id="PRU00192"/>
    </source>
</evidence>
<keyword evidence="1 4" id="KW-0728">SH3 domain</keyword>
<dbReference type="SMART" id="SM00229">
    <property type="entry name" value="RasGEFN"/>
    <property type="match status" value="1"/>
</dbReference>
<evidence type="ECO:0000259" key="7">
    <source>
        <dbReference type="PROSITE" id="PS50009"/>
    </source>
</evidence>
<dbReference type="SMART" id="SM00326">
    <property type="entry name" value="SH3"/>
    <property type="match status" value="1"/>
</dbReference>
<dbReference type="PANTHER" id="PTHR23113:SF99">
    <property type="entry name" value="RASGEF DOMAIN-CONTAINING PROTEIN"/>
    <property type="match status" value="1"/>
</dbReference>
<dbReference type="PRINTS" id="PR00452">
    <property type="entry name" value="SH3DOMAIN"/>
</dbReference>
<feature type="domain" description="SH3" evidence="6">
    <location>
        <begin position="46"/>
        <end position="107"/>
    </location>
</feature>
<dbReference type="PROSITE" id="PS50002">
    <property type="entry name" value="SH3"/>
    <property type="match status" value="1"/>
</dbReference>
<dbReference type="InterPro" id="IPR000651">
    <property type="entry name" value="Ras-like_Gua-exchang_fac_N"/>
</dbReference>
<sequence length="721" mass="80195">MPSRPQTLHISIDPLPTANLSSPEDSSSSSWSLAESAASMDDSSIAILYSVQCLYDFSAQDRDQLSFKKGDVLDVVQKLDNGWWAAMRPNGDSIGWIPTAFVQVLSNGGGPLRPSRVVEVYDCQDQMYDSTSPLPVYQSHASKLQSPRDLWEVTSSMTSSRGSTNPKLIPPPSPRGPGPLGVDKLTVTTPASVTPVNVPLEDISPSLERSSPSSGRVVEKVDRVMAWNGQVPDVNRTIIEQANLPYFLRPCYGDQLELGISGAVKFGTLNALVEKLTQECIVKDPMRLVEETYFRNIFLTTFRTFCKPETLFQCLVNRYRIQCPPDLVPADFEEWKERKQLPTQRQVLAVFSAWLQKHNLLVEEPFIAQRLTEFLNSVQNTAHQARASEILAAINRITFAEPIRTVSNTTPTLFSPQSKMRSRPKTGHNVMKYEASELARELTLLEHALYIKIKPQEVLNRLRVQQGPEVVNLQRFCESLDKLATWVKLSILNNDTLSDRATTISHWIKVAEKCRGLNNFSSMSAIVTALNSSVVQRLHLTWAHVGRPKSTLDSLTVFIDPTGGFSNIRKLTDGAEGPGVPFVMMLLTDLFHINELKDGVLPPSSSSSTSHASSSSSGSGSTTHGSSGSSSSTLAFPQKGEVMINFTKRQRWYEIIIFMLKFQSRSYDAIVQRPDTAAFVQTMFKQASAHNQEWLWARSKDVVQTEMAHADIRRGLEAAGF</sequence>
<organism evidence="9 10">
    <name type="scientific">Pterulicium gracile</name>
    <dbReference type="NCBI Taxonomy" id="1884261"/>
    <lineage>
        <taxon>Eukaryota</taxon>
        <taxon>Fungi</taxon>
        <taxon>Dikarya</taxon>
        <taxon>Basidiomycota</taxon>
        <taxon>Agaricomycotina</taxon>
        <taxon>Agaricomycetes</taxon>
        <taxon>Agaricomycetidae</taxon>
        <taxon>Agaricales</taxon>
        <taxon>Pleurotineae</taxon>
        <taxon>Pterulaceae</taxon>
        <taxon>Pterulicium</taxon>
    </lineage>
</organism>
<dbReference type="Gene3D" id="1.10.840.10">
    <property type="entry name" value="Ras guanine-nucleotide exchange factors catalytic domain"/>
    <property type="match status" value="1"/>
</dbReference>
<accession>A0A5C3QYF0</accession>
<keyword evidence="10" id="KW-1185">Reference proteome</keyword>
<dbReference type="EMBL" id="ML178820">
    <property type="protein sequence ID" value="TFL03394.1"/>
    <property type="molecule type" value="Genomic_DNA"/>
</dbReference>
<gene>
    <name evidence="9" type="ORF">BDV98DRAFT_564145</name>
</gene>
<dbReference type="STRING" id="1884261.A0A5C3QYF0"/>
<feature type="compositionally biased region" description="Low complexity" evidence="5">
    <location>
        <begin position="604"/>
        <end position="632"/>
    </location>
</feature>
<dbReference type="PANTHER" id="PTHR23113">
    <property type="entry name" value="GUANINE NUCLEOTIDE EXCHANGE FACTOR"/>
    <property type="match status" value="1"/>
</dbReference>
<feature type="domain" description="N-terminal Ras-GEF" evidence="8">
    <location>
        <begin position="260"/>
        <end position="398"/>
    </location>
</feature>
<evidence type="ECO:0000259" key="6">
    <source>
        <dbReference type="PROSITE" id="PS50002"/>
    </source>
</evidence>
<evidence type="ECO:0000256" key="2">
    <source>
        <dbReference type="ARBA" id="ARBA00022658"/>
    </source>
</evidence>
<reference evidence="9 10" key="1">
    <citation type="journal article" date="2019" name="Nat. Ecol. Evol.">
        <title>Megaphylogeny resolves global patterns of mushroom evolution.</title>
        <authorList>
            <person name="Varga T."/>
            <person name="Krizsan K."/>
            <person name="Foldi C."/>
            <person name="Dima B."/>
            <person name="Sanchez-Garcia M."/>
            <person name="Sanchez-Ramirez S."/>
            <person name="Szollosi G.J."/>
            <person name="Szarkandi J.G."/>
            <person name="Papp V."/>
            <person name="Albert L."/>
            <person name="Andreopoulos W."/>
            <person name="Angelini C."/>
            <person name="Antonin V."/>
            <person name="Barry K.W."/>
            <person name="Bougher N.L."/>
            <person name="Buchanan P."/>
            <person name="Buyck B."/>
            <person name="Bense V."/>
            <person name="Catcheside P."/>
            <person name="Chovatia M."/>
            <person name="Cooper J."/>
            <person name="Damon W."/>
            <person name="Desjardin D."/>
            <person name="Finy P."/>
            <person name="Geml J."/>
            <person name="Haridas S."/>
            <person name="Hughes K."/>
            <person name="Justo A."/>
            <person name="Karasinski D."/>
            <person name="Kautmanova I."/>
            <person name="Kiss B."/>
            <person name="Kocsube S."/>
            <person name="Kotiranta H."/>
            <person name="LaButti K.M."/>
            <person name="Lechner B.E."/>
            <person name="Liimatainen K."/>
            <person name="Lipzen A."/>
            <person name="Lukacs Z."/>
            <person name="Mihaltcheva S."/>
            <person name="Morgado L.N."/>
            <person name="Niskanen T."/>
            <person name="Noordeloos M.E."/>
            <person name="Ohm R.A."/>
            <person name="Ortiz-Santana B."/>
            <person name="Ovrebo C."/>
            <person name="Racz N."/>
            <person name="Riley R."/>
            <person name="Savchenko A."/>
            <person name="Shiryaev A."/>
            <person name="Soop K."/>
            <person name="Spirin V."/>
            <person name="Szebenyi C."/>
            <person name="Tomsovsky M."/>
            <person name="Tulloss R.E."/>
            <person name="Uehling J."/>
            <person name="Grigoriev I.V."/>
            <person name="Vagvolgyi C."/>
            <person name="Papp T."/>
            <person name="Martin F.M."/>
            <person name="Miettinen O."/>
            <person name="Hibbett D.S."/>
            <person name="Nagy L.G."/>
        </authorList>
    </citation>
    <scope>NUCLEOTIDE SEQUENCE [LARGE SCALE GENOMIC DNA]</scope>
    <source>
        <strain evidence="9 10">CBS 309.79</strain>
    </source>
</reference>
<dbReference type="InterPro" id="IPR001895">
    <property type="entry name" value="RASGEF_cat_dom"/>
</dbReference>
<feature type="region of interest" description="Disordered" evidence="5">
    <location>
        <begin position="602"/>
        <end position="632"/>
    </location>
</feature>
<evidence type="ECO:0000259" key="8">
    <source>
        <dbReference type="PROSITE" id="PS50212"/>
    </source>
</evidence>
<feature type="region of interest" description="Disordered" evidence="5">
    <location>
        <begin position="156"/>
        <end position="178"/>
    </location>
</feature>
<feature type="compositionally biased region" description="Polar residues" evidence="5">
    <location>
        <begin position="156"/>
        <end position="166"/>
    </location>
</feature>
<feature type="region of interest" description="Disordered" evidence="5">
    <location>
        <begin position="1"/>
        <end position="26"/>
    </location>
</feature>
<dbReference type="InterPro" id="IPR001452">
    <property type="entry name" value="SH3_domain"/>
</dbReference>
<dbReference type="InterPro" id="IPR036964">
    <property type="entry name" value="RASGEF_cat_dom_sf"/>
</dbReference>